<protein>
    <submittedName>
        <fullName evidence="1">Uncharacterized protein</fullName>
    </submittedName>
</protein>
<accession>A0AAW1PSA1</accession>
<sequence length="118" mass="13114">MGCRHLYGLTNLLTLPNCKGVSLARKSPKGPLLEVQYSCFSRLSMACAPGGEKAVWEGLLQGVRRGGDPYRDLNRMSFEDATVLETQLMREVLVANSKRLDEGYKQSWRIQSAHGVSL</sequence>
<evidence type="ECO:0000313" key="1">
    <source>
        <dbReference type="EMBL" id="KAK9812499.1"/>
    </source>
</evidence>
<proteinExistence type="predicted"/>
<comment type="caution">
    <text evidence="1">The sequence shown here is derived from an EMBL/GenBank/DDBJ whole genome shotgun (WGS) entry which is preliminary data.</text>
</comment>
<evidence type="ECO:0000313" key="2">
    <source>
        <dbReference type="Proteomes" id="UP001465755"/>
    </source>
</evidence>
<keyword evidence="2" id="KW-1185">Reference proteome</keyword>
<dbReference type="EMBL" id="JALJOQ010000006">
    <property type="protein sequence ID" value="KAK9812499.1"/>
    <property type="molecule type" value="Genomic_DNA"/>
</dbReference>
<organism evidence="1 2">
    <name type="scientific">Symbiochloris irregularis</name>
    <dbReference type="NCBI Taxonomy" id="706552"/>
    <lineage>
        <taxon>Eukaryota</taxon>
        <taxon>Viridiplantae</taxon>
        <taxon>Chlorophyta</taxon>
        <taxon>core chlorophytes</taxon>
        <taxon>Trebouxiophyceae</taxon>
        <taxon>Trebouxiales</taxon>
        <taxon>Trebouxiaceae</taxon>
        <taxon>Symbiochloris</taxon>
    </lineage>
</organism>
<dbReference type="Proteomes" id="UP001465755">
    <property type="component" value="Unassembled WGS sequence"/>
</dbReference>
<gene>
    <name evidence="1" type="ORF">WJX73_004535</name>
</gene>
<dbReference type="AlphaFoldDB" id="A0AAW1PSA1"/>
<reference evidence="1 2" key="1">
    <citation type="journal article" date="2024" name="Nat. Commun.">
        <title>Phylogenomics reveals the evolutionary origins of lichenization in chlorophyte algae.</title>
        <authorList>
            <person name="Puginier C."/>
            <person name="Libourel C."/>
            <person name="Otte J."/>
            <person name="Skaloud P."/>
            <person name="Haon M."/>
            <person name="Grisel S."/>
            <person name="Petersen M."/>
            <person name="Berrin J.G."/>
            <person name="Delaux P.M."/>
            <person name="Dal Grande F."/>
            <person name="Keller J."/>
        </authorList>
    </citation>
    <scope>NUCLEOTIDE SEQUENCE [LARGE SCALE GENOMIC DNA]</scope>
    <source>
        <strain evidence="1 2">SAG 2036</strain>
    </source>
</reference>
<name>A0AAW1PSA1_9CHLO</name>